<evidence type="ECO:0000313" key="2">
    <source>
        <dbReference type="EMBL" id="MBE9212254.1"/>
    </source>
</evidence>
<reference evidence="2" key="1">
    <citation type="submission" date="2020-10" db="EMBL/GenBank/DDBJ databases">
        <authorList>
            <person name="Castelo-Branco R."/>
            <person name="Eusebio N."/>
            <person name="Adriana R."/>
            <person name="Vieira A."/>
            <person name="Brugerolle De Fraissinette N."/>
            <person name="Rezende De Castro R."/>
            <person name="Schneider M.P."/>
            <person name="Vasconcelos V."/>
            <person name="Leao P.N."/>
        </authorList>
    </citation>
    <scope>NUCLEOTIDE SEQUENCE</scope>
    <source>
        <strain evidence="2">LEGE 06105</strain>
    </source>
</reference>
<dbReference type="InterPro" id="IPR036249">
    <property type="entry name" value="Thioredoxin-like_sf"/>
</dbReference>
<proteinExistence type="predicted"/>
<protein>
    <submittedName>
        <fullName evidence="2">AhpC/TSA family protein</fullName>
    </submittedName>
</protein>
<feature type="domain" description="Thioredoxin" evidence="1">
    <location>
        <begin position="11"/>
        <end position="169"/>
    </location>
</feature>
<dbReference type="Proteomes" id="UP000620559">
    <property type="component" value="Unassembled WGS sequence"/>
</dbReference>
<comment type="caution">
    <text evidence="2">The sequence shown here is derived from an EMBL/GenBank/DDBJ whole genome shotgun (WGS) entry which is preliminary data.</text>
</comment>
<evidence type="ECO:0000259" key="1">
    <source>
        <dbReference type="PROSITE" id="PS51352"/>
    </source>
</evidence>
<name>A0A8J7F6D5_9CYAN</name>
<dbReference type="GO" id="GO:0016209">
    <property type="term" value="F:antioxidant activity"/>
    <property type="evidence" value="ECO:0007669"/>
    <property type="project" value="InterPro"/>
</dbReference>
<keyword evidence="3" id="KW-1185">Reference proteome</keyword>
<evidence type="ECO:0000313" key="3">
    <source>
        <dbReference type="Proteomes" id="UP000620559"/>
    </source>
</evidence>
<accession>A0A8J7F6D5</accession>
<dbReference type="Pfam" id="PF00578">
    <property type="entry name" value="AhpC-TSA"/>
    <property type="match status" value="1"/>
</dbReference>
<dbReference type="GO" id="GO:0016491">
    <property type="term" value="F:oxidoreductase activity"/>
    <property type="evidence" value="ECO:0007669"/>
    <property type="project" value="InterPro"/>
</dbReference>
<dbReference type="AlphaFoldDB" id="A0A8J7F6D5"/>
<gene>
    <name evidence="2" type="ORF">IQ247_05935</name>
</gene>
<dbReference type="SUPFAM" id="SSF52833">
    <property type="entry name" value="Thioredoxin-like"/>
    <property type="match status" value="1"/>
</dbReference>
<dbReference type="Gene3D" id="3.40.30.10">
    <property type="entry name" value="Glutaredoxin"/>
    <property type="match status" value="1"/>
</dbReference>
<dbReference type="PROSITE" id="PS51352">
    <property type="entry name" value="THIOREDOXIN_2"/>
    <property type="match status" value="1"/>
</dbReference>
<dbReference type="InterPro" id="IPR000866">
    <property type="entry name" value="AhpC/TSA"/>
</dbReference>
<dbReference type="EMBL" id="JADEWL010000012">
    <property type="protein sequence ID" value="MBE9212254.1"/>
    <property type="molecule type" value="Genomic_DNA"/>
</dbReference>
<sequence>MTTTQVTSTKLQTGVLAPSLEVQTVDGDVWKLADQHPQNYTMILFYRGLHCPICKEQLGELEQRLEEFKELGVETIAISGDNQDCAQTTKQEWNVAQVPIGYGLSIESMRQWGLYISKGASEKEPPLFNEPALFLIKPDCTVAYAVINSGPFARPHLSDIASGIDFILKNQYPLRGTEA</sequence>
<dbReference type="InterPro" id="IPR013766">
    <property type="entry name" value="Thioredoxin_domain"/>
</dbReference>
<dbReference type="CDD" id="cd02970">
    <property type="entry name" value="PRX_like2"/>
    <property type="match status" value="1"/>
</dbReference>
<organism evidence="2 3">
    <name type="scientific">Plectonema cf. radiosum LEGE 06105</name>
    <dbReference type="NCBI Taxonomy" id="945769"/>
    <lineage>
        <taxon>Bacteria</taxon>
        <taxon>Bacillati</taxon>
        <taxon>Cyanobacteriota</taxon>
        <taxon>Cyanophyceae</taxon>
        <taxon>Oscillatoriophycideae</taxon>
        <taxon>Oscillatoriales</taxon>
        <taxon>Microcoleaceae</taxon>
        <taxon>Plectonema</taxon>
    </lineage>
</organism>